<feature type="transmembrane region" description="Helical" evidence="6">
    <location>
        <begin position="111"/>
        <end position="130"/>
    </location>
</feature>
<evidence type="ECO:0000313" key="8">
    <source>
        <dbReference type="Proteomes" id="UP001597502"/>
    </source>
</evidence>
<feature type="transmembrane region" description="Helical" evidence="6">
    <location>
        <begin position="387"/>
        <end position="407"/>
    </location>
</feature>
<evidence type="ECO:0000256" key="1">
    <source>
        <dbReference type="ARBA" id="ARBA00004651"/>
    </source>
</evidence>
<comment type="caution">
    <text evidence="7">The sequence shown here is derived from an EMBL/GenBank/DDBJ whole genome shotgun (WGS) entry which is preliminary data.</text>
</comment>
<dbReference type="Proteomes" id="UP001597502">
    <property type="component" value="Unassembled WGS sequence"/>
</dbReference>
<keyword evidence="8" id="KW-1185">Reference proteome</keyword>
<keyword evidence="2" id="KW-1003">Cell membrane</keyword>
<evidence type="ECO:0000313" key="7">
    <source>
        <dbReference type="EMBL" id="MFD2761703.1"/>
    </source>
</evidence>
<evidence type="ECO:0000256" key="6">
    <source>
        <dbReference type="SAM" id="Phobius"/>
    </source>
</evidence>
<proteinExistence type="predicted"/>
<accession>A0ABW5V7L0</accession>
<dbReference type="InterPro" id="IPR051679">
    <property type="entry name" value="DASS-Related_Transporters"/>
</dbReference>
<feature type="transmembrane region" description="Helical" evidence="6">
    <location>
        <begin position="290"/>
        <end position="311"/>
    </location>
</feature>
<feature type="transmembrane region" description="Helical" evidence="6">
    <location>
        <begin position="44"/>
        <end position="65"/>
    </location>
</feature>
<protein>
    <submittedName>
        <fullName evidence="7">YfcC family protein</fullName>
    </submittedName>
</protein>
<feature type="transmembrane region" description="Helical" evidence="6">
    <location>
        <begin position="174"/>
        <end position="193"/>
    </location>
</feature>
<dbReference type="PANTHER" id="PTHR43652">
    <property type="entry name" value="BASIC AMINO ACID ANTIPORTER YFCC-RELATED"/>
    <property type="match status" value="1"/>
</dbReference>
<dbReference type="PANTHER" id="PTHR43652:SF2">
    <property type="entry name" value="BASIC AMINO ACID ANTIPORTER YFCC-RELATED"/>
    <property type="match status" value="1"/>
</dbReference>
<feature type="transmembrane region" description="Helical" evidence="6">
    <location>
        <begin position="473"/>
        <end position="496"/>
    </location>
</feature>
<name>A0ABW5V7L0_9BACI</name>
<comment type="subcellular location">
    <subcellularLocation>
        <location evidence="1">Cell membrane</location>
        <topology evidence="1">Multi-pass membrane protein</topology>
    </subcellularLocation>
</comment>
<organism evidence="7 8">
    <name type="scientific">Lentibacillus juripiscarius</name>
    <dbReference type="NCBI Taxonomy" id="257446"/>
    <lineage>
        <taxon>Bacteria</taxon>
        <taxon>Bacillati</taxon>
        <taxon>Bacillota</taxon>
        <taxon>Bacilli</taxon>
        <taxon>Bacillales</taxon>
        <taxon>Bacillaceae</taxon>
        <taxon>Lentibacillus</taxon>
    </lineage>
</organism>
<reference evidence="8" key="1">
    <citation type="journal article" date="2019" name="Int. J. Syst. Evol. Microbiol.">
        <title>The Global Catalogue of Microorganisms (GCM) 10K type strain sequencing project: providing services to taxonomists for standard genome sequencing and annotation.</title>
        <authorList>
            <consortium name="The Broad Institute Genomics Platform"/>
            <consortium name="The Broad Institute Genome Sequencing Center for Infectious Disease"/>
            <person name="Wu L."/>
            <person name="Ma J."/>
        </authorList>
    </citation>
    <scope>NUCLEOTIDE SEQUENCE [LARGE SCALE GENOMIC DNA]</scope>
    <source>
        <strain evidence="8">TISTR 1535</strain>
    </source>
</reference>
<evidence type="ECO:0000256" key="4">
    <source>
        <dbReference type="ARBA" id="ARBA00022989"/>
    </source>
</evidence>
<keyword evidence="3 6" id="KW-0812">Transmembrane</keyword>
<evidence type="ECO:0000256" key="3">
    <source>
        <dbReference type="ARBA" id="ARBA00022692"/>
    </source>
</evidence>
<dbReference type="InterPro" id="IPR018385">
    <property type="entry name" value="C4_dicarb_anaerob_car-like"/>
</dbReference>
<feature type="transmembrane region" description="Helical" evidence="6">
    <location>
        <begin position="200"/>
        <end position="223"/>
    </location>
</feature>
<feature type="transmembrane region" description="Helical" evidence="6">
    <location>
        <begin position="348"/>
        <end position="367"/>
    </location>
</feature>
<feature type="transmembrane region" description="Helical" evidence="6">
    <location>
        <begin position="317"/>
        <end position="336"/>
    </location>
</feature>
<feature type="transmembrane region" description="Helical" evidence="6">
    <location>
        <begin position="150"/>
        <end position="168"/>
    </location>
</feature>
<gene>
    <name evidence="7" type="ORF">ACFSUO_12145</name>
</gene>
<evidence type="ECO:0000256" key="5">
    <source>
        <dbReference type="ARBA" id="ARBA00023136"/>
    </source>
</evidence>
<evidence type="ECO:0000256" key="2">
    <source>
        <dbReference type="ARBA" id="ARBA00022475"/>
    </source>
</evidence>
<keyword evidence="4 6" id="KW-1133">Transmembrane helix</keyword>
<keyword evidence="5 6" id="KW-0472">Membrane</keyword>
<feature type="transmembrane region" description="Helical" evidence="6">
    <location>
        <begin position="235"/>
        <end position="253"/>
    </location>
</feature>
<dbReference type="EMBL" id="JBHUNA010000026">
    <property type="protein sequence ID" value="MFD2761703.1"/>
    <property type="molecule type" value="Genomic_DNA"/>
</dbReference>
<dbReference type="Pfam" id="PF03606">
    <property type="entry name" value="DcuC"/>
    <property type="match status" value="1"/>
</dbReference>
<sequence length="499" mass="53613">MSISNEISLPVVLCDYIKGAVFNMNEVSMPANSSSNKPRKKFEFPHVFVILFALIVIMAVLTYMIPAGEYEREVSDAGETVVVDGTYHTVDSNPTGFFGIFQAVHEGMIEGAGIIFFIFIVGGAFGILNATKAIEAGLGAISNKMAGKEIFLIPVVMLLFALGGGTFGMSEETIPFILILVPLAIKIGFDSLVGTGMVLIGAYSGFTAAFMNPFTIGVAQGIADVPLFSGLGFRIIVWFIFVSIGITYVTLYAKKIKNHPEKSMMYLADRQRSGDVNNKKNLQTLTARHCFIIGVLALTIVGLAIGVTFFDWYIKEIAAMFLLMGILVGIIGKLRVNQIAEAFVKGSEDLVVGGLVVGLAYGILVVLQDSRTIDTILFSVSNLIGHLPTAFSAIGMYVTQSFLNFLVPSGSGQAALTMPIMTPLSDLTGVSRQTAVFAFQLGDGISNAITPTGGALMASLAIARVPWIKWIKWLWPLIVIQYTVGAVLVTFAHLVVWTG</sequence>
<dbReference type="RefSeq" id="WP_382394475.1">
    <property type="nucleotide sequence ID" value="NZ_JBHUNA010000026.1"/>
</dbReference>